<dbReference type="VEuPathDB" id="FungiDB:CCM_02991"/>
<dbReference type="Gene3D" id="3.40.50.1820">
    <property type="entry name" value="alpha/beta hydrolase"/>
    <property type="match status" value="1"/>
</dbReference>
<dbReference type="PROSITE" id="PS00122">
    <property type="entry name" value="CARBOXYLESTERASE_B_1"/>
    <property type="match status" value="1"/>
</dbReference>
<evidence type="ECO:0000313" key="6">
    <source>
        <dbReference type="EMBL" id="ATY66860.1"/>
    </source>
</evidence>
<sequence>MSSFRGIPSVRRQEGAALQPVDRVPAVFAARPQPQEPVQGGRDEFLLESVSYTEVQDSIAVAISAFDEIAPEEKNKYLYADLCASSGLAWAHRGSFSLARPWLEQSHKIRSAADPPDGLELSWAEINMANLEASVGNFSSSLDWQIKALRNRQSIGGEDAKHMHPQAILYQNLGRCKYLVGNFAEAQVWCHIAVNLLSESENWAMLAYTYFVRGNIGRAEGGFARAQEEYTQAHRVWLEKGLVRTHHFNGACLYKLGCVAFDQGDSVSAIKHLQESLVIAKLHQNVLVADYARVLRKLSVVLRRQPGHEAEAEAWREEAEAIARVRLGVQEGACIANDEQTTVCPDSTITKYAPLIELCSATSPPKLNMVQTSLAAIVSSALLGSIGGFDSSSANRSAVEAPVAHLTNIGHYQSFRLSESISGLELPRPVDAWLGIDYALQPVGERRFTPLDSPPAPFDGIRDATRFGPVCTQDKAHGHGGTDQSEACLNFNVYRPAGIPMTQKLPTLVWIHGGAFSLYSGRTMDGGSFVASSAQPVMVVTFNYRLNSLGFLPSRLFERLGLLNLGLRDQYFFLRFLQTHLPAFGGDAEQVTLGGLSAGAHSAAFAHCHNYGEDQDTPLFARVLLQSGAATARAFPDVRYPRYESDFEELMQHVGCPLDEADDEQIRCLRQAPIDKMEEVSSRIYAEAESKLNWPWQPVLGGPRLERPGSQCYQEGSFHEVPIITTHTTDEGKYYTPGHLETNDDFVRFWQHLSPHLNVTDLAILNELYPDPVAHPDSVWAQSPNSTQYNRVSGSWSDMAYMCPSRATASATAGRGVPTWRLRFNTPGHPLEAHGWRGIPHASDAAYFWNEAAVPFPDVARTYHAYMASFVAAGDPNRFRRQGAPEWPANISVAEVRKHSSAESCWIVVDGQVYDMTSFAPSHPGGAQIIYRHGGQDASDQYNAVHAPSLISKTLDAKHQVGTLDAQSAPADWNPAGAATPEPSAGKPPLARIINLHDFEAAARRSLSTPSWAYIHSAANDCITRDANAAMLRRIWLRPAVMRDVGRVRTRTALFGCDLAMPVYVSAVGTVRAAAPDGELALARGAAAAGIVHCISTAASYPLDEILHATPARAWFQLYVNKDRRATERLLRLVQDSGKVAAVMVTVDLPVISKREEDERAQAAVDGKSAGMAAQTASFIDPRLTWGDIPWIRKGTALPLLVKGIQRWEDAQMAMRHGCDGIAVSNHGGRAADTAQPAIITLLELHKNCPEAVCLGASAVGLGRSFMYAVHYGEEGVLHAANVLREEIEVAMRLCGMSDLMADASPRYLNTKLVDGLVADREHAYLREPKKRISKM</sequence>
<dbReference type="EMBL" id="CP023327">
    <property type="protein sequence ID" value="ATY66860.1"/>
    <property type="molecule type" value="Genomic_DNA"/>
</dbReference>
<dbReference type="InterPro" id="IPR000262">
    <property type="entry name" value="FMN-dep_DH"/>
</dbReference>
<evidence type="ECO:0000256" key="3">
    <source>
        <dbReference type="ARBA" id="ARBA00022801"/>
    </source>
</evidence>
<dbReference type="InterPro" id="IPR002018">
    <property type="entry name" value="CarbesteraseB"/>
</dbReference>
<dbReference type="GO" id="GO:0016787">
    <property type="term" value="F:hydrolase activity"/>
    <property type="evidence" value="ECO:0007669"/>
    <property type="project" value="UniProtKB-KW"/>
</dbReference>
<evidence type="ECO:0000256" key="1">
    <source>
        <dbReference type="ARBA" id="ARBA00001917"/>
    </source>
</evidence>
<comment type="cofactor">
    <cofactor evidence="1">
        <name>FMN</name>
        <dbReference type="ChEBI" id="CHEBI:58210"/>
    </cofactor>
</comment>
<dbReference type="InterPro" id="IPR011990">
    <property type="entry name" value="TPR-like_helical_dom_sf"/>
</dbReference>
<dbReference type="PANTHER" id="PTHR11559">
    <property type="entry name" value="CARBOXYLESTERASE"/>
    <property type="match status" value="1"/>
</dbReference>
<dbReference type="SMART" id="SM01117">
    <property type="entry name" value="Cyt-b5"/>
    <property type="match status" value="1"/>
</dbReference>
<evidence type="ECO:0000259" key="4">
    <source>
        <dbReference type="PROSITE" id="PS50255"/>
    </source>
</evidence>
<dbReference type="InterPro" id="IPR037396">
    <property type="entry name" value="FMN_HAD"/>
</dbReference>
<dbReference type="PROSITE" id="PS51349">
    <property type="entry name" value="FMN_HYDROXY_ACID_DH_2"/>
    <property type="match status" value="1"/>
</dbReference>
<keyword evidence="3" id="KW-0378">Hydrolase</keyword>
<dbReference type="Pfam" id="PF01070">
    <property type="entry name" value="FMN_dh"/>
    <property type="match status" value="1"/>
</dbReference>
<dbReference type="GO" id="GO:0016491">
    <property type="term" value="F:oxidoreductase activity"/>
    <property type="evidence" value="ECO:0007669"/>
    <property type="project" value="InterPro"/>
</dbReference>
<dbReference type="VEuPathDB" id="FungiDB:CCM_01895"/>
<dbReference type="SMART" id="SM00028">
    <property type="entry name" value="TPR"/>
    <property type="match status" value="2"/>
</dbReference>
<dbReference type="Proteomes" id="UP000323067">
    <property type="component" value="Chromosome ii"/>
</dbReference>
<dbReference type="InterPro" id="IPR013785">
    <property type="entry name" value="Aldolase_TIM"/>
</dbReference>
<dbReference type="OrthoDB" id="6846267at2759"/>
<dbReference type="SUPFAM" id="SSF51395">
    <property type="entry name" value="FMN-linked oxidoreductases"/>
    <property type="match status" value="1"/>
</dbReference>
<gene>
    <name evidence="6" type="ORF">A9K55_000507</name>
</gene>
<protein>
    <submittedName>
        <fullName evidence="6">Para-nitrobenzyl esterase</fullName>
    </submittedName>
</protein>
<dbReference type="SUPFAM" id="SSF53474">
    <property type="entry name" value="alpha/beta-Hydrolases"/>
    <property type="match status" value="1"/>
</dbReference>
<dbReference type="InterPro" id="IPR029058">
    <property type="entry name" value="AB_hydrolase_fold"/>
</dbReference>
<dbReference type="SUPFAM" id="SSF48452">
    <property type="entry name" value="TPR-like"/>
    <property type="match status" value="1"/>
</dbReference>
<dbReference type="Gene3D" id="1.25.40.10">
    <property type="entry name" value="Tetratricopeptide repeat domain"/>
    <property type="match status" value="1"/>
</dbReference>
<comment type="similarity">
    <text evidence="2">Belongs to the type-B carboxylesterase/lipase family.</text>
</comment>
<evidence type="ECO:0000256" key="2">
    <source>
        <dbReference type="ARBA" id="ARBA00005964"/>
    </source>
</evidence>
<dbReference type="InterPro" id="IPR050309">
    <property type="entry name" value="Type-B_Carboxylest/Lipase"/>
</dbReference>
<dbReference type="SUPFAM" id="SSF55856">
    <property type="entry name" value="Cytochrome b5-like heme/steroid binding domain"/>
    <property type="match status" value="1"/>
</dbReference>
<dbReference type="Pfam" id="PF00173">
    <property type="entry name" value="Cyt-b5"/>
    <property type="match status" value="1"/>
</dbReference>
<dbReference type="InterPro" id="IPR019826">
    <property type="entry name" value="Carboxylesterase_B_AS"/>
</dbReference>
<dbReference type="InterPro" id="IPR001199">
    <property type="entry name" value="Cyt_B5-like_heme/steroid-bd"/>
</dbReference>
<dbReference type="InterPro" id="IPR036400">
    <property type="entry name" value="Cyt_B5-like_heme/steroid_sf"/>
</dbReference>
<dbReference type="InterPro" id="IPR019734">
    <property type="entry name" value="TPR_rpt"/>
</dbReference>
<reference evidence="6 7" key="1">
    <citation type="journal article" date="2017" name="BMC Genomics">
        <title>Chromosome level assembly and secondary metabolite potential of the parasitic fungus Cordyceps militaris.</title>
        <authorList>
            <person name="Kramer G.J."/>
            <person name="Nodwell J.R."/>
        </authorList>
    </citation>
    <scope>NUCLEOTIDE SEQUENCE [LARGE SCALE GENOMIC DNA]</scope>
    <source>
        <strain evidence="6 7">ATCC 34164</strain>
    </source>
</reference>
<evidence type="ECO:0000313" key="7">
    <source>
        <dbReference type="Proteomes" id="UP000323067"/>
    </source>
</evidence>
<name>A0A2H4SUS6_CORMI</name>
<feature type="domain" description="FMN hydroxy acid dehydrogenase" evidence="5">
    <location>
        <begin position="988"/>
        <end position="1313"/>
    </location>
</feature>
<dbReference type="VEuPathDB" id="FungiDB:CCM_01894"/>
<proteinExistence type="inferred from homology"/>
<accession>A0A2H4SUS6</accession>
<evidence type="ECO:0000259" key="5">
    <source>
        <dbReference type="PROSITE" id="PS51349"/>
    </source>
</evidence>
<organism evidence="6 7">
    <name type="scientific">Cordyceps militaris</name>
    <name type="common">Caterpillar fungus</name>
    <name type="synonym">Clavaria militaris</name>
    <dbReference type="NCBI Taxonomy" id="73501"/>
    <lineage>
        <taxon>Eukaryota</taxon>
        <taxon>Fungi</taxon>
        <taxon>Dikarya</taxon>
        <taxon>Ascomycota</taxon>
        <taxon>Pezizomycotina</taxon>
        <taxon>Sordariomycetes</taxon>
        <taxon>Hypocreomycetidae</taxon>
        <taxon>Hypocreales</taxon>
        <taxon>Cordycipitaceae</taxon>
        <taxon>Cordyceps</taxon>
    </lineage>
</organism>
<dbReference type="VEuPathDB" id="FungiDB:A9K55_000507"/>
<dbReference type="Pfam" id="PF00135">
    <property type="entry name" value="COesterase"/>
    <property type="match status" value="1"/>
</dbReference>
<dbReference type="Gene3D" id="3.20.20.70">
    <property type="entry name" value="Aldolase class I"/>
    <property type="match status" value="1"/>
</dbReference>
<dbReference type="PROSITE" id="PS50255">
    <property type="entry name" value="CYTOCHROME_B5_2"/>
    <property type="match status" value="1"/>
</dbReference>
<feature type="domain" description="Cytochrome b5 heme-binding" evidence="4">
    <location>
        <begin position="888"/>
        <end position="965"/>
    </location>
</feature>